<gene>
    <name evidence="2" type="ORF">C7B77_13505</name>
</gene>
<dbReference type="Pfam" id="PF21828">
    <property type="entry name" value="DUF6888"/>
    <property type="match status" value="1"/>
</dbReference>
<proteinExistence type="predicted"/>
<comment type="caution">
    <text evidence="2">The sequence shown here is derived from an EMBL/GenBank/DDBJ whole genome shotgun (WGS) entry which is preliminary data.</text>
</comment>
<name>A0A2T1GEE6_9CYAN</name>
<dbReference type="InterPro" id="IPR054181">
    <property type="entry name" value="DUF6888"/>
</dbReference>
<organism evidence="2 3">
    <name type="scientific">Chamaesiphon polymorphus CCALA 037</name>
    <dbReference type="NCBI Taxonomy" id="2107692"/>
    <lineage>
        <taxon>Bacteria</taxon>
        <taxon>Bacillati</taxon>
        <taxon>Cyanobacteriota</taxon>
        <taxon>Cyanophyceae</taxon>
        <taxon>Gomontiellales</taxon>
        <taxon>Chamaesiphonaceae</taxon>
        <taxon>Chamaesiphon</taxon>
    </lineage>
</organism>
<reference evidence="2 3" key="1">
    <citation type="submission" date="2018-03" db="EMBL/GenBank/DDBJ databases">
        <title>The ancient ancestry and fast evolution of plastids.</title>
        <authorList>
            <person name="Moore K.R."/>
            <person name="Magnabosco C."/>
            <person name="Momper L."/>
            <person name="Gold D.A."/>
            <person name="Bosak T."/>
            <person name="Fournier G.P."/>
        </authorList>
    </citation>
    <scope>NUCLEOTIDE SEQUENCE [LARGE SCALE GENOMIC DNA]</scope>
    <source>
        <strain evidence="2 3">CCALA 037</strain>
    </source>
</reference>
<keyword evidence="3" id="KW-1185">Reference proteome</keyword>
<feature type="domain" description="DUF6888" evidence="1">
    <location>
        <begin position="3"/>
        <end position="57"/>
    </location>
</feature>
<dbReference type="EMBL" id="PVWO01000156">
    <property type="protein sequence ID" value="PSB55912.1"/>
    <property type="molecule type" value="Genomic_DNA"/>
</dbReference>
<dbReference type="OrthoDB" id="490850at2"/>
<dbReference type="AlphaFoldDB" id="A0A2T1GEE6"/>
<protein>
    <recommendedName>
        <fullName evidence="1">DUF6888 domain-containing protein</fullName>
    </recommendedName>
</protein>
<evidence type="ECO:0000313" key="3">
    <source>
        <dbReference type="Proteomes" id="UP000238937"/>
    </source>
</evidence>
<dbReference type="RefSeq" id="WP_106305474.1">
    <property type="nucleotide sequence ID" value="NZ_PVWO01000156.1"/>
</dbReference>
<evidence type="ECO:0000313" key="2">
    <source>
        <dbReference type="EMBL" id="PSB55912.1"/>
    </source>
</evidence>
<dbReference type="Proteomes" id="UP000238937">
    <property type="component" value="Unassembled WGS sequence"/>
</dbReference>
<accession>A0A2T1GEE6</accession>
<evidence type="ECO:0000259" key="1">
    <source>
        <dbReference type="Pfam" id="PF21828"/>
    </source>
</evidence>
<sequence length="59" mass="6863">MAEPTAAQMAQCYSLCCRFTNFYLSINMVRLDERTGNIFFLAGEETIVTIYPNGKWRYL</sequence>